<dbReference type="GO" id="GO:0005262">
    <property type="term" value="F:calcium channel activity"/>
    <property type="evidence" value="ECO:0000318"/>
    <property type="project" value="GO_Central"/>
</dbReference>
<comment type="similarity">
    <text evidence="2">Belongs to the MCU (TC 1.A.77) family.</text>
</comment>
<dbReference type="InterPro" id="IPR006769">
    <property type="entry name" value="MCU_C"/>
</dbReference>
<dbReference type="PANTHER" id="PTHR13462">
    <property type="entry name" value="CALCIUM UNIPORTER PROTEIN, MITOCHONDRIAL"/>
    <property type="match status" value="1"/>
</dbReference>
<protein>
    <recommendedName>
        <fullName evidence="11">Calcium uniporter protein C-terminal domain-containing protein</fullName>
    </recommendedName>
</protein>
<evidence type="ECO:0000256" key="4">
    <source>
        <dbReference type="ARBA" id="ARBA00022568"/>
    </source>
</evidence>
<keyword evidence="6" id="KW-0106">Calcium</keyword>
<evidence type="ECO:0000256" key="7">
    <source>
        <dbReference type="ARBA" id="ARBA00022989"/>
    </source>
</evidence>
<dbReference type="SMR" id="A0A067GXJ3"/>
<feature type="transmembrane region" description="Helical" evidence="10">
    <location>
        <begin position="280"/>
        <end position="300"/>
    </location>
</feature>
<dbReference type="eggNOG" id="KOG2966">
    <property type="taxonomic scope" value="Eukaryota"/>
</dbReference>
<gene>
    <name evidence="12" type="ORF">CISIN_1g017587mg</name>
</gene>
<dbReference type="AlphaFoldDB" id="A0A067GXJ3"/>
<dbReference type="STRING" id="2711.A0A067GXJ3"/>
<keyword evidence="8" id="KW-0406">Ion transport</keyword>
<organism evidence="12 13">
    <name type="scientific">Citrus sinensis</name>
    <name type="common">Sweet orange</name>
    <name type="synonym">Citrus aurantium var. sinensis</name>
    <dbReference type="NCBI Taxonomy" id="2711"/>
    <lineage>
        <taxon>Eukaryota</taxon>
        <taxon>Viridiplantae</taxon>
        <taxon>Streptophyta</taxon>
        <taxon>Embryophyta</taxon>
        <taxon>Tracheophyta</taxon>
        <taxon>Spermatophyta</taxon>
        <taxon>Magnoliopsida</taxon>
        <taxon>eudicotyledons</taxon>
        <taxon>Gunneridae</taxon>
        <taxon>Pentapetalae</taxon>
        <taxon>rosids</taxon>
        <taxon>malvids</taxon>
        <taxon>Sapindales</taxon>
        <taxon>Rutaceae</taxon>
        <taxon>Aurantioideae</taxon>
        <taxon>Citrus</taxon>
    </lineage>
</organism>
<evidence type="ECO:0000256" key="6">
    <source>
        <dbReference type="ARBA" id="ARBA00022837"/>
    </source>
</evidence>
<evidence type="ECO:0000256" key="8">
    <source>
        <dbReference type="ARBA" id="ARBA00023065"/>
    </source>
</evidence>
<comment type="subcellular location">
    <subcellularLocation>
        <location evidence="1">Membrane</location>
        <topology evidence="1">Multi-pass membrane protein</topology>
    </subcellularLocation>
</comment>
<evidence type="ECO:0000256" key="5">
    <source>
        <dbReference type="ARBA" id="ARBA00022692"/>
    </source>
</evidence>
<feature type="transmembrane region" description="Helical" evidence="10">
    <location>
        <begin position="254"/>
        <end position="274"/>
    </location>
</feature>
<dbReference type="Proteomes" id="UP000027120">
    <property type="component" value="Unassembled WGS sequence"/>
</dbReference>
<dbReference type="Pfam" id="PF04678">
    <property type="entry name" value="MCU"/>
    <property type="match status" value="1"/>
</dbReference>
<evidence type="ECO:0000313" key="13">
    <source>
        <dbReference type="Proteomes" id="UP000027120"/>
    </source>
</evidence>
<evidence type="ECO:0000259" key="11">
    <source>
        <dbReference type="Pfam" id="PF04678"/>
    </source>
</evidence>
<proteinExistence type="inferred from homology"/>
<dbReference type="GO" id="GO:0015292">
    <property type="term" value="F:uniporter activity"/>
    <property type="evidence" value="ECO:0000318"/>
    <property type="project" value="GO_Central"/>
</dbReference>
<keyword evidence="3" id="KW-0813">Transport</keyword>
<evidence type="ECO:0000313" key="12">
    <source>
        <dbReference type="EMBL" id="KDO84438.1"/>
    </source>
</evidence>
<feature type="domain" description="Calcium uniporter protein C-terminal" evidence="11">
    <location>
        <begin position="180"/>
        <end position="338"/>
    </location>
</feature>
<name>A0A067GXJ3_CITSI</name>
<keyword evidence="5 10" id="KW-0812">Transmembrane</keyword>
<keyword evidence="4" id="KW-0109">Calcium transport</keyword>
<dbReference type="EMBL" id="KK784874">
    <property type="protein sequence ID" value="KDO84438.1"/>
    <property type="molecule type" value="Genomic_DNA"/>
</dbReference>
<evidence type="ECO:0000256" key="1">
    <source>
        <dbReference type="ARBA" id="ARBA00004141"/>
    </source>
</evidence>
<keyword evidence="13" id="KW-1185">Reference proteome</keyword>
<accession>A0A067GXJ3</accession>
<reference evidence="12 13" key="1">
    <citation type="submission" date="2014-04" db="EMBL/GenBank/DDBJ databases">
        <authorList>
            <consortium name="International Citrus Genome Consortium"/>
            <person name="Gmitter F."/>
            <person name="Chen C."/>
            <person name="Farmerie W."/>
            <person name="Harkins T."/>
            <person name="Desany B."/>
            <person name="Mohiuddin M."/>
            <person name="Kodira C."/>
            <person name="Borodovsky M."/>
            <person name="Lomsadze A."/>
            <person name="Burns P."/>
            <person name="Jenkins J."/>
            <person name="Prochnik S."/>
            <person name="Shu S."/>
            <person name="Chapman J."/>
            <person name="Pitluck S."/>
            <person name="Schmutz J."/>
            <person name="Rokhsar D."/>
        </authorList>
    </citation>
    <scope>NUCLEOTIDE SEQUENCE</scope>
</reference>
<dbReference type="PANTHER" id="PTHR13462:SF17">
    <property type="entry name" value="CALCIUM UNIPORTER PROTEIN 4, MITOCHONDRIAL"/>
    <property type="match status" value="1"/>
</dbReference>
<dbReference type="GO" id="GO:0051560">
    <property type="term" value="P:mitochondrial calcium ion homeostasis"/>
    <property type="evidence" value="ECO:0000318"/>
    <property type="project" value="GO_Central"/>
</dbReference>
<keyword evidence="7 10" id="KW-1133">Transmembrane helix</keyword>
<evidence type="ECO:0000256" key="10">
    <source>
        <dbReference type="SAM" id="Phobius"/>
    </source>
</evidence>
<keyword evidence="9 10" id="KW-0472">Membrane</keyword>
<dbReference type="GO" id="GO:1990246">
    <property type="term" value="C:uniplex complex"/>
    <property type="evidence" value="ECO:0000318"/>
    <property type="project" value="GO_Central"/>
</dbReference>
<sequence>MALRKTIVKRLVNKSCIYGYRVLSPAVTLEHSPSAHTPVPPNAVKTNSHREYITSPEFTDKGFFHKILQRRAINQSALSFPHFLWAPVGEKMREKLRNINIAGDRLRLDGLAPSLQDPKTETAMETTGGSLYGLTVDDARKLLRLSQMEKLKLKLRETQKNSISYNEFVRFCIDSCENESQGVEFAKSLDESGNVIVLGSIVFLRPEQVAKSMESIISETVATPSDPRRKELERMEMQKAIIDQKAKAQVRGELYFGLGFLTVQTLGFMRLTFWELSWDVMEPICFFVSSLDFALAYGFFLRTSTEPTFEGYFHRRFKSRQNKLIRAHNFDEEKYNHLRKLFYPAPEGCYGHGLPSLHHFKASWGNVSS</sequence>
<dbReference type="PaxDb" id="2711-XP_006473454.1"/>
<evidence type="ECO:0000256" key="3">
    <source>
        <dbReference type="ARBA" id="ARBA00022448"/>
    </source>
</evidence>
<dbReference type="GO" id="GO:0036444">
    <property type="term" value="P:calcium import into the mitochondrion"/>
    <property type="evidence" value="ECO:0000318"/>
    <property type="project" value="GO_Central"/>
</dbReference>
<evidence type="ECO:0000256" key="2">
    <source>
        <dbReference type="ARBA" id="ARBA00005653"/>
    </source>
</evidence>
<dbReference type="InterPro" id="IPR039055">
    <property type="entry name" value="MCU_fam"/>
</dbReference>
<evidence type="ECO:0000256" key="9">
    <source>
        <dbReference type="ARBA" id="ARBA00023136"/>
    </source>
</evidence>